<organism evidence="1 2">
    <name type="scientific">Bradyrhizobium elkanii</name>
    <dbReference type="NCBI Taxonomy" id="29448"/>
    <lineage>
        <taxon>Bacteria</taxon>
        <taxon>Pseudomonadati</taxon>
        <taxon>Pseudomonadota</taxon>
        <taxon>Alphaproteobacteria</taxon>
        <taxon>Hyphomicrobiales</taxon>
        <taxon>Nitrobacteraceae</taxon>
        <taxon>Bradyrhizobium</taxon>
    </lineage>
</organism>
<accession>A0ABV4FCW9</accession>
<protein>
    <submittedName>
        <fullName evidence="1">Uncharacterized protein (DUF736 family)</fullName>
    </submittedName>
</protein>
<sequence length="50" mass="5561">MATINTFRKAGNNELTGPIRTLAFLKARLVRIENPRTRGPTRGPALRPCL</sequence>
<evidence type="ECO:0000313" key="2">
    <source>
        <dbReference type="Proteomes" id="UP001565471"/>
    </source>
</evidence>
<reference evidence="1 2" key="1">
    <citation type="submission" date="2024-07" db="EMBL/GenBank/DDBJ databases">
        <title>Genomic Encyclopedia of Type Strains, Phase V (KMG-V): Genome sequencing to study the core and pangenomes of soil and plant-associated prokaryotes.</title>
        <authorList>
            <person name="Whitman W."/>
        </authorList>
    </citation>
    <scope>NUCLEOTIDE SEQUENCE [LARGE SCALE GENOMIC DNA]</scope>
    <source>
        <strain evidence="1 2">USDA 415</strain>
    </source>
</reference>
<name>A0ABV4FCW9_BRAEL</name>
<keyword evidence="2" id="KW-1185">Reference proteome</keyword>
<dbReference type="Proteomes" id="UP001565471">
    <property type="component" value="Unassembled WGS sequence"/>
</dbReference>
<proteinExistence type="predicted"/>
<comment type="caution">
    <text evidence="1">The sequence shown here is derived from an EMBL/GenBank/DDBJ whole genome shotgun (WGS) entry which is preliminary data.</text>
</comment>
<dbReference type="EMBL" id="JBGBZA010000002">
    <property type="protein sequence ID" value="MEY9321325.1"/>
    <property type="molecule type" value="Genomic_DNA"/>
</dbReference>
<evidence type="ECO:0000313" key="1">
    <source>
        <dbReference type="EMBL" id="MEY9321325.1"/>
    </source>
</evidence>
<gene>
    <name evidence="1" type="ORF">ABIF29_008124</name>
</gene>